<feature type="binding site" evidence="1">
    <location>
        <position position="272"/>
    </location>
    <ligand>
        <name>Mg(2+)</name>
        <dbReference type="ChEBI" id="CHEBI:18420"/>
        <label>1</label>
    </ligand>
</feature>
<protein>
    <submittedName>
        <fullName evidence="2">ADP-ribosylglycohydrolase</fullName>
    </submittedName>
</protein>
<comment type="cofactor">
    <cofactor evidence="1">
        <name>Mg(2+)</name>
        <dbReference type="ChEBI" id="CHEBI:18420"/>
    </cofactor>
    <text evidence="1">Binds 2 magnesium ions per subunit.</text>
</comment>
<feature type="binding site" evidence="1">
    <location>
        <position position="60"/>
    </location>
    <ligand>
        <name>Mg(2+)</name>
        <dbReference type="ChEBI" id="CHEBI:18420"/>
        <label>1</label>
    </ligand>
</feature>
<keyword evidence="3" id="KW-1185">Reference proteome</keyword>
<keyword evidence="1" id="KW-0460">Magnesium</keyword>
<evidence type="ECO:0000313" key="2">
    <source>
        <dbReference type="EMBL" id="NYF39950.1"/>
    </source>
</evidence>
<comment type="caution">
    <text evidence="2">The sequence shown here is derived from an EMBL/GenBank/DDBJ whole genome shotgun (WGS) entry which is preliminary data.</text>
</comment>
<keyword evidence="2" id="KW-0378">Hydrolase</keyword>
<dbReference type="Pfam" id="PF03747">
    <property type="entry name" value="ADP_ribosyl_GH"/>
    <property type="match status" value="1"/>
</dbReference>
<evidence type="ECO:0000256" key="1">
    <source>
        <dbReference type="PIRSR" id="PIRSR605502-1"/>
    </source>
</evidence>
<sequence length="323" mass="32665">MSSGDRIRGAFVGLAIGDAAGWPSARHRSTLLAPWSRRLERELDAFAEEHRVTTLPVPFSLNQPVEPLAIGPSDDAEWLAWTALTIHEDRAEAFGRLAERSDLRVRISVRSALDNLAAGKRPPASGHDNPHFFDDAAAIRAVAFGAASADPRADASVTNAGDGVHAAAAMAAAIAELVAGGPMPSAVEAALAELPEDTAIGHMTRTALAVAREAGDPFAAVPALDAALLDHVYSYGVAAAQTVAAALALAEVSAGALSAAVPAAACLSSLADSAPALAGALTGAHTGYQALPEGWCATARTLVGCGIPDLAGTDLIDIAGGLA</sequence>
<organism evidence="2 3">
    <name type="scientific">Streptosporangium sandarakinum</name>
    <dbReference type="NCBI Taxonomy" id="1260955"/>
    <lineage>
        <taxon>Bacteria</taxon>
        <taxon>Bacillati</taxon>
        <taxon>Actinomycetota</taxon>
        <taxon>Actinomycetes</taxon>
        <taxon>Streptosporangiales</taxon>
        <taxon>Streptosporangiaceae</taxon>
        <taxon>Streptosporangium</taxon>
    </lineage>
</organism>
<proteinExistence type="predicted"/>
<dbReference type="AlphaFoldDB" id="A0A852UVH6"/>
<dbReference type="InterPro" id="IPR036705">
    <property type="entry name" value="Ribosyl_crysJ1_sf"/>
</dbReference>
<accession>A0A852UVH6</accession>
<name>A0A852UVH6_9ACTN</name>
<feature type="binding site" evidence="1">
    <location>
        <position position="273"/>
    </location>
    <ligand>
        <name>Mg(2+)</name>
        <dbReference type="ChEBI" id="CHEBI:18420"/>
        <label>1</label>
    </ligand>
</feature>
<gene>
    <name evidence="2" type="ORF">HDA43_002109</name>
</gene>
<evidence type="ECO:0000313" key="3">
    <source>
        <dbReference type="Proteomes" id="UP000576393"/>
    </source>
</evidence>
<dbReference type="SUPFAM" id="SSF101478">
    <property type="entry name" value="ADP-ribosylglycohydrolase"/>
    <property type="match status" value="1"/>
</dbReference>
<dbReference type="InterPro" id="IPR005502">
    <property type="entry name" value="Ribosyl_crysJ1"/>
</dbReference>
<dbReference type="Gene3D" id="1.10.4080.10">
    <property type="entry name" value="ADP-ribosylation/Crystallin J1"/>
    <property type="match status" value="1"/>
</dbReference>
<dbReference type="GO" id="GO:0016787">
    <property type="term" value="F:hydrolase activity"/>
    <property type="evidence" value="ECO:0007669"/>
    <property type="project" value="UniProtKB-KW"/>
</dbReference>
<dbReference type="EMBL" id="JACCCO010000001">
    <property type="protein sequence ID" value="NYF39950.1"/>
    <property type="molecule type" value="Genomic_DNA"/>
</dbReference>
<dbReference type="GO" id="GO:0046872">
    <property type="term" value="F:metal ion binding"/>
    <property type="evidence" value="ECO:0007669"/>
    <property type="project" value="UniProtKB-KW"/>
</dbReference>
<dbReference type="Proteomes" id="UP000576393">
    <property type="component" value="Unassembled WGS sequence"/>
</dbReference>
<reference evidence="2 3" key="1">
    <citation type="submission" date="2020-07" db="EMBL/GenBank/DDBJ databases">
        <title>Sequencing the genomes of 1000 actinobacteria strains.</title>
        <authorList>
            <person name="Klenk H.-P."/>
        </authorList>
    </citation>
    <scope>NUCLEOTIDE SEQUENCE [LARGE SCALE GENOMIC DNA]</scope>
    <source>
        <strain evidence="2 3">DSM 45763</strain>
    </source>
</reference>
<keyword evidence="1" id="KW-0479">Metal-binding</keyword>
<dbReference type="RefSeq" id="WP_179819525.1">
    <property type="nucleotide sequence ID" value="NZ_JACCCO010000001.1"/>
</dbReference>